<gene>
    <name evidence="2" type="ORF">L873DRAFT_968891</name>
</gene>
<sequence>MPYCNILSSFVISQSCQECRILGIYIPLLVIICTNIKYLIHSCTGISHKGIIVRCNKCCEK</sequence>
<organism evidence="2 3">
    <name type="scientific">Choiromyces venosus 120613-1</name>
    <dbReference type="NCBI Taxonomy" id="1336337"/>
    <lineage>
        <taxon>Eukaryota</taxon>
        <taxon>Fungi</taxon>
        <taxon>Dikarya</taxon>
        <taxon>Ascomycota</taxon>
        <taxon>Pezizomycotina</taxon>
        <taxon>Pezizomycetes</taxon>
        <taxon>Pezizales</taxon>
        <taxon>Tuberaceae</taxon>
        <taxon>Choiromyces</taxon>
    </lineage>
</organism>
<evidence type="ECO:0000313" key="2">
    <source>
        <dbReference type="EMBL" id="RPB05332.1"/>
    </source>
</evidence>
<evidence type="ECO:0000256" key="1">
    <source>
        <dbReference type="SAM" id="Phobius"/>
    </source>
</evidence>
<accession>A0A3N4K7T7</accession>
<feature type="transmembrane region" description="Helical" evidence="1">
    <location>
        <begin position="21"/>
        <end position="40"/>
    </location>
</feature>
<proteinExistence type="predicted"/>
<dbReference type="EMBL" id="ML120354">
    <property type="protein sequence ID" value="RPB05332.1"/>
    <property type="molecule type" value="Genomic_DNA"/>
</dbReference>
<protein>
    <submittedName>
        <fullName evidence="2">Uncharacterized protein</fullName>
    </submittedName>
</protein>
<keyword evidence="1" id="KW-0472">Membrane</keyword>
<evidence type="ECO:0000313" key="3">
    <source>
        <dbReference type="Proteomes" id="UP000276215"/>
    </source>
</evidence>
<reference evidence="2 3" key="1">
    <citation type="journal article" date="2018" name="Nat. Ecol. Evol.">
        <title>Pezizomycetes genomes reveal the molecular basis of ectomycorrhizal truffle lifestyle.</title>
        <authorList>
            <person name="Murat C."/>
            <person name="Payen T."/>
            <person name="Noel B."/>
            <person name="Kuo A."/>
            <person name="Morin E."/>
            <person name="Chen J."/>
            <person name="Kohler A."/>
            <person name="Krizsan K."/>
            <person name="Balestrini R."/>
            <person name="Da Silva C."/>
            <person name="Montanini B."/>
            <person name="Hainaut M."/>
            <person name="Levati E."/>
            <person name="Barry K.W."/>
            <person name="Belfiori B."/>
            <person name="Cichocki N."/>
            <person name="Clum A."/>
            <person name="Dockter R.B."/>
            <person name="Fauchery L."/>
            <person name="Guy J."/>
            <person name="Iotti M."/>
            <person name="Le Tacon F."/>
            <person name="Lindquist E.A."/>
            <person name="Lipzen A."/>
            <person name="Malagnac F."/>
            <person name="Mello A."/>
            <person name="Molinier V."/>
            <person name="Miyauchi S."/>
            <person name="Poulain J."/>
            <person name="Riccioni C."/>
            <person name="Rubini A."/>
            <person name="Sitrit Y."/>
            <person name="Splivallo R."/>
            <person name="Traeger S."/>
            <person name="Wang M."/>
            <person name="Zifcakova L."/>
            <person name="Wipf D."/>
            <person name="Zambonelli A."/>
            <person name="Paolocci F."/>
            <person name="Nowrousian M."/>
            <person name="Ottonello S."/>
            <person name="Baldrian P."/>
            <person name="Spatafora J.W."/>
            <person name="Henrissat B."/>
            <person name="Nagy L.G."/>
            <person name="Aury J.M."/>
            <person name="Wincker P."/>
            <person name="Grigoriev I.V."/>
            <person name="Bonfante P."/>
            <person name="Martin F.M."/>
        </authorList>
    </citation>
    <scope>NUCLEOTIDE SEQUENCE [LARGE SCALE GENOMIC DNA]</scope>
    <source>
        <strain evidence="2 3">120613-1</strain>
    </source>
</reference>
<dbReference type="Proteomes" id="UP000276215">
    <property type="component" value="Unassembled WGS sequence"/>
</dbReference>
<name>A0A3N4K7T7_9PEZI</name>
<dbReference type="AlphaFoldDB" id="A0A3N4K7T7"/>
<keyword evidence="3" id="KW-1185">Reference proteome</keyword>
<keyword evidence="1" id="KW-1133">Transmembrane helix</keyword>
<keyword evidence="1" id="KW-0812">Transmembrane</keyword>